<dbReference type="Proteomes" id="UP000286246">
    <property type="component" value="Unassembled WGS sequence"/>
</dbReference>
<accession>A0A420ADG9</accession>
<dbReference type="AlphaFoldDB" id="A0A420ADG9"/>
<dbReference type="RefSeq" id="WP_120262029.1">
    <property type="nucleotide sequence ID" value="NZ_RAPY01000008.1"/>
</dbReference>
<dbReference type="EMBL" id="RAPY01000008">
    <property type="protein sequence ID" value="RKE42558.1"/>
    <property type="molecule type" value="Genomic_DNA"/>
</dbReference>
<proteinExistence type="predicted"/>
<comment type="caution">
    <text evidence="1">The sequence shown here is derived from an EMBL/GenBank/DDBJ whole genome shotgun (WGS) entry which is preliminary data.</text>
</comment>
<protein>
    <submittedName>
        <fullName evidence="1">Uncharacterized protein</fullName>
    </submittedName>
</protein>
<organism evidence="1 2">
    <name type="scientific">Sphingobacterium detergens</name>
    <dbReference type="NCBI Taxonomy" id="1145106"/>
    <lineage>
        <taxon>Bacteria</taxon>
        <taxon>Pseudomonadati</taxon>
        <taxon>Bacteroidota</taxon>
        <taxon>Sphingobacteriia</taxon>
        <taxon>Sphingobacteriales</taxon>
        <taxon>Sphingobacteriaceae</taxon>
        <taxon>Sphingobacterium</taxon>
    </lineage>
</organism>
<name>A0A420ADG9_SPHD1</name>
<sequence length="62" mass="7058">MSKNIVLKDSSNLDKVDKKDNSIADLKIKNDEKLVNLIVKILVNKAIKEANEKGYTLFKIQQ</sequence>
<evidence type="ECO:0000313" key="2">
    <source>
        <dbReference type="Proteomes" id="UP000286246"/>
    </source>
</evidence>
<keyword evidence="2" id="KW-1185">Reference proteome</keyword>
<evidence type="ECO:0000313" key="1">
    <source>
        <dbReference type="EMBL" id="RKE42558.1"/>
    </source>
</evidence>
<gene>
    <name evidence="1" type="ORF">DFQ12_5471</name>
</gene>
<reference evidence="1 2" key="1">
    <citation type="submission" date="2018-09" db="EMBL/GenBank/DDBJ databases">
        <title>Genomic Encyclopedia of Type Strains, Phase III (KMG-III): the genomes of soil and plant-associated and newly described type strains.</title>
        <authorList>
            <person name="Whitman W."/>
        </authorList>
    </citation>
    <scope>NUCLEOTIDE SEQUENCE [LARGE SCALE GENOMIC DNA]</scope>
    <source>
        <strain evidence="1 2">CECT 7938</strain>
    </source>
</reference>